<feature type="transmembrane region" description="Helical" evidence="17">
    <location>
        <begin position="6"/>
        <end position="24"/>
    </location>
</feature>
<dbReference type="GO" id="GO:0008444">
    <property type="term" value="F:CDP-diacylglycerol-glycerol-3-phosphate 3-phosphatidyltransferase activity"/>
    <property type="evidence" value="ECO:0007669"/>
    <property type="project" value="UniProtKB-UniRule"/>
</dbReference>
<reference evidence="18" key="1">
    <citation type="submission" date="2015-04" db="EMBL/GenBank/DDBJ databases">
        <authorList>
            <person name="Syromyatnikov M.Y."/>
            <person name="Popov V.N."/>
        </authorList>
    </citation>
    <scope>NUCLEOTIDE SEQUENCE</scope>
    <source>
        <strain evidence="18">MO-1</strain>
    </source>
</reference>
<evidence type="ECO:0000256" key="15">
    <source>
        <dbReference type="NCBIfam" id="TIGR00560"/>
    </source>
</evidence>
<evidence type="ECO:0000256" key="3">
    <source>
        <dbReference type="ARBA" id="ARBA00010441"/>
    </source>
</evidence>
<evidence type="ECO:0000256" key="11">
    <source>
        <dbReference type="ARBA" id="ARBA00023136"/>
    </source>
</evidence>
<dbReference type="AlphaFoldDB" id="A0A1S7LGU3"/>
<evidence type="ECO:0000256" key="7">
    <source>
        <dbReference type="ARBA" id="ARBA00022679"/>
    </source>
</evidence>
<evidence type="ECO:0000256" key="4">
    <source>
        <dbReference type="ARBA" id="ARBA00013170"/>
    </source>
</evidence>
<dbReference type="PANTHER" id="PTHR14269:SF62">
    <property type="entry name" value="CDP-DIACYLGLYCEROL--GLYCEROL-3-PHOSPHATE 3-PHOSPHATIDYLTRANSFERASE 1, CHLOROPLASTIC"/>
    <property type="match status" value="1"/>
</dbReference>
<evidence type="ECO:0000256" key="1">
    <source>
        <dbReference type="ARBA" id="ARBA00004141"/>
    </source>
</evidence>
<evidence type="ECO:0000256" key="12">
    <source>
        <dbReference type="ARBA" id="ARBA00023209"/>
    </source>
</evidence>
<evidence type="ECO:0000313" key="18">
    <source>
        <dbReference type="EMBL" id="CRH04996.1"/>
    </source>
</evidence>
<evidence type="ECO:0000256" key="16">
    <source>
        <dbReference type="RuleBase" id="RU003750"/>
    </source>
</evidence>
<dbReference type="Gene3D" id="1.20.120.1760">
    <property type="match status" value="1"/>
</dbReference>
<keyword evidence="7 16" id="KW-0808">Transferase</keyword>
<keyword evidence="9 17" id="KW-1133">Transmembrane helix</keyword>
<keyword evidence="11 17" id="KW-0472">Membrane</keyword>
<dbReference type="PROSITE" id="PS00379">
    <property type="entry name" value="CDP_ALCOHOL_P_TRANSF"/>
    <property type="match status" value="1"/>
</dbReference>
<evidence type="ECO:0000256" key="17">
    <source>
        <dbReference type="SAM" id="Phobius"/>
    </source>
</evidence>
<feature type="transmembrane region" description="Helical" evidence="17">
    <location>
        <begin position="71"/>
        <end position="95"/>
    </location>
</feature>
<keyword evidence="13" id="KW-1208">Phospholipid metabolism</keyword>
<evidence type="ECO:0000256" key="8">
    <source>
        <dbReference type="ARBA" id="ARBA00022692"/>
    </source>
</evidence>
<keyword evidence="6" id="KW-0444">Lipid biosynthesis</keyword>
<dbReference type="InterPro" id="IPR000462">
    <property type="entry name" value="CDP-OH_P_trans"/>
</dbReference>
<comment type="pathway">
    <text evidence="2">Phospholipid metabolism; phosphatidylglycerol biosynthesis; phosphatidylglycerol from CDP-diacylglycerol: step 1/2.</text>
</comment>
<comment type="catalytic activity">
    <reaction evidence="14">
        <text>a CDP-1,2-diacyl-sn-glycerol + sn-glycerol 3-phosphate = a 1,2-diacyl-sn-glycero-3-phospho-(1'-sn-glycero-3'-phosphate) + CMP + H(+)</text>
        <dbReference type="Rhea" id="RHEA:12593"/>
        <dbReference type="ChEBI" id="CHEBI:15378"/>
        <dbReference type="ChEBI" id="CHEBI:57597"/>
        <dbReference type="ChEBI" id="CHEBI:58332"/>
        <dbReference type="ChEBI" id="CHEBI:60110"/>
        <dbReference type="ChEBI" id="CHEBI:60377"/>
        <dbReference type="EC" id="2.7.8.5"/>
    </reaction>
</comment>
<dbReference type="NCBIfam" id="TIGR00560">
    <property type="entry name" value="pgsA"/>
    <property type="match status" value="1"/>
</dbReference>
<dbReference type="InterPro" id="IPR048254">
    <property type="entry name" value="CDP_ALCOHOL_P_TRANSF_CS"/>
</dbReference>
<evidence type="ECO:0000256" key="14">
    <source>
        <dbReference type="ARBA" id="ARBA00048586"/>
    </source>
</evidence>
<dbReference type="PANTHER" id="PTHR14269">
    <property type="entry name" value="CDP-DIACYLGLYCEROL--GLYCEROL-3-PHOSPHATE 3-PHOSPHATIDYLTRANSFERASE-RELATED"/>
    <property type="match status" value="1"/>
</dbReference>
<keyword evidence="12" id="KW-0594">Phospholipid biosynthesis</keyword>
<dbReference type="InterPro" id="IPR043130">
    <property type="entry name" value="CDP-OH_PTrfase_TM_dom"/>
</dbReference>
<evidence type="ECO:0000256" key="9">
    <source>
        <dbReference type="ARBA" id="ARBA00022989"/>
    </source>
</evidence>
<dbReference type="GO" id="GO:0016020">
    <property type="term" value="C:membrane"/>
    <property type="evidence" value="ECO:0007669"/>
    <property type="project" value="UniProtKB-SubCell"/>
</dbReference>
<evidence type="ECO:0000256" key="10">
    <source>
        <dbReference type="ARBA" id="ARBA00023098"/>
    </source>
</evidence>
<accession>A0A1S7LGU3</accession>
<dbReference type="EMBL" id="LO017727">
    <property type="protein sequence ID" value="CRH04996.1"/>
    <property type="molecule type" value="Genomic_DNA"/>
</dbReference>
<comment type="subcellular location">
    <subcellularLocation>
        <location evidence="1">Membrane</location>
        <topology evidence="1">Multi-pass membrane protein</topology>
    </subcellularLocation>
</comment>
<dbReference type="InterPro" id="IPR004570">
    <property type="entry name" value="Phosphatidylglycerol_P_synth"/>
</dbReference>
<evidence type="ECO:0000256" key="13">
    <source>
        <dbReference type="ARBA" id="ARBA00023264"/>
    </source>
</evidence>
<dbReference type="PIRSF" id="PIRSF000847">
    <property type="entry name" value="Phos_ph_gly_syn"/>
    <property type="match status" value="1"/>
</dbReference>
<dbReference type="GO" id="GO:0046474">
    <property type="term" value="P:glycerophospholipid biosynthetic process"/>
    <property type="evidence" value="ECO:0007669"/>
    <property type="project" value="TreeGrafter"/>
</dbReference>
<keyword evidence="10" id="KW-0443">Lipid metabolism</keyword>
<name>A0A1S7LGU3_MAGMO</name>
<dbReference type="InterPro" id="IPR050324">
    <property type="entry name" value="CDP-alcohol_PTase-I"/>
</dbReference>
<organism evidence="18">
    <name type="scientific">Magnetococcus massalia (strain MO-1)</name>
    <dbReference type="NCBI Taxonomy" id="451514"/>
    <lineage>
        <taxon>Bacteria</taxon>
        <taxon>Pseudomonadati</taxon>
        <taxon>Pseudomonadota</taxon>
        <taxon>Magnetococcia</taxon>
        <taxon>Magnetococcales</taxon>
        <taxon>Magnetococcaceae</taxon>
        <taxon>Magnetococcus</taxon>
    </lineage>
</organism>
<proteinExistence type="inferred from homology"/>
<evidence type="ECO:0000256" key="6">
    <source>
        <dbReference type="ARBA" id="ARBA00022516"/>
    </source>
</evidence>
<evidence type="ECO:0000256" key="2">
    <source>
        <dbReference type="ARBA" id="ARBA00005042"/>
    </source>
</evidence>
<dbReference type="Pfam" id="PF01066">
    <property type="entry name" value="CDP-OH_P_transf"/>
    <property type="match status" value="1"/>
</dbReference>
<gene>
    <name evidence="18" type="primary">pgsA</name>
    <name evidence="18" type="ORF">MAGMO_0795</name>
</gene>
<sequence>MNLPNWLTLSRIVVIPFFILAAYLPGKAGYLVPTLLFLIAAATDWADGYLARARGQLTAFGRFLDPVADKLLVVSALVILLAQDRVHLAVVLVLISREIIIMALREFMAGKGGGVPVSWVGKWKTALQMGGITFLLLHDALMDIPLQASGQILLYSSALLSVWSAYLYIQSAWPHIREGVA</sequence>
<protein>
    <recommendedName>
        <fullName evidence="5 15">CDP-diacylglycerol--glycerol-3-phosphate 3-phosphatidyltransferase</fullName>
        <ecNumber evidence="4 15">2.7.8.5</ecNumber>
    </recommendedName>
</protein>
<evidence type="ECO:0000256" key="5">
    <source>
        <dbReference type="ARBA" id="ARBA00014944"/>
    </source>
</evidence>
<comment type="similarity">
    <text evidence="3 16">Belongs to the CDP-alcohol phosphatidyltransferase class-I family.</text>
</comment>
<dbReference type="EC" id="2.7.8.5" evidence="4 15"/>
<keyword evidence="8 17" id="KW-0812">Transmembrane</keyword>